<feature type="transmembrane region" description="Helical" evidence="1">
    <location>
        <begin position="233"/>
        <end position="250"/>
    </location>
</feature>
<feature type="domain" description="Heparan-alpha-glucosaminide N-acetyltransferase catalytic" evidence="2">
    <location>
        <begin position="14"/>
        <end position="241"/>
    </location>
</feature>
<dbReference type="AlphaFoldDB" id="A0A2R3Q8S2"/>
<protein>
    <recommendedName>
        <fullName evidence="2">Heparan-alpha-glucosaminide N-acetyltransferase catalytic domain-containing protein</fullName>
    </recommendedName>
</protein>
<reference evidence="3 4" key="1">
    <citation type="submission" date="2018-03" db="EMBL/GenBank/DDBJ databases">
        <title>Genome sequencing of Melaminivora sp.</title>
        <authorList>
            <person name="Kim S.-J."/>
            <person name="Heo J."/>
            <person name="Ahn J.-H."/>
            <person name="Kwon S.-W."/>
        </authorList>
    </citation>
    <scope>NUCLEOTIDE SEQUENCE [LARGE SCALE GENOMIC DNA]</scope>
    <source>
        <strain evidence="3 4">SC2-9</strain>
    </source>
</reference>
<proteinExistence type="predicted"/>
<keyword evidence="1" id="KW-0812">Transmembrane</keyword>
<organism evidence="3 4">
    <name type="scientific">Melaminivora suipulveris</name>
    <dbReference type="NCBI Taxonomy" id="2109913"/>
    <lineage>
        <taxon>Bacteria</taxon>
        <taxon>Pseudomonadati</taxon>
        <taxon>Pseudomonadota</taxon>
        <taxon>Betaproteobacteria</taxon>
        <taxon>Burkholderiales</taxon>
        <taxon>Comamonadaceae</taxon>
        <taxon>Melaminivora</taxon>
    </lineage>
</organism>
<keyword evidence="1" id="KW-0472">Membrane</keyword>
<dbReference type="Proteomes" id="UP000237925">
    <property type="component" value="Chromosome"/>
</dbReference>
<evidence type="ECO:0000313" key="3">
    <source>
        <dbReference type="EMBL" id="AVO48178.1"/>
    </source>
</evidence>
<evidence type="ECO:0000259" key="2">
    <source>
        <dbReference type="Pfam" id="PF07786"/>
    </source>
</evidence>
<dbReference type="EMBL" id="CP027667">
    <property type="protein sequence ID" value="AVO48178.1"/>
    <property type="molecule type" value="Genomic_DNA"/>
</dbReference>
<keyword evidence="1" id="KW-1133">Transmembrane helix</keyword>
<feature type="transmembrane region" description="Helical" evidence="1">
    <location>
        <begin position="20"/>
        <end position="36"/>
    </location>
</feature>
<dbReference type="OrthoDB" id="9807591at2"/>
<dbReference type="RefSeq" id="WP_106682661.1">
    <property type="nucleotide sequence ID" value="NZ_CP027667.1"/>
</dbReference>
<accession>A0A2R3Q8S2</accession>
<feature type="transmembrane region" description="Helical" evidence="1">
    <location>
        <begin position="189"/>
        <end position="207"/>
    </location>
</feature>
<feature type="transmembrane region" description="Helical" evidence="1">
    <location>
        <begin position="56"/>
        <end position="77"/>
    </location>
</feature>
<sequence>MVDVPASSRLPHARFGRLDALRGAAMVWMTLYHFGFDLNYFKFWQQDFLRDPFWTWQRIGIVSLFLLCAGMGQAVAAQQGVHCQRFLRRWTQVAAGALVVSAGSFLVFPLSFIHFGILHSVAVMLIVARLTVGWRTGWLLLAGAVALALPSLAQALLVPGSLMDALNERPHNWLGLVTRRPYTEDYVPVFPWLGMVWWGLALGRWLLAHRPHVLAGPLPRAGAPLAWLGRHSLVYYLLHQPVMFVALMAWDRFLR</sequence>
<evidence type="ECO:0000313" key="4">
    <source>
        <dbReference type="Proteomes" id="UP000237925"/>
    </source>
</evidence>
<dbReference type="Pfam" id="PF07786">
    <property type="entry name" value="HGSNAT_cat"/>
    <property type="match status" value="1"/>
</dbReference>
<keyword evidence="4" id="KW-1185">Reference proteome</keyword>
<name>A0A2R3Q8S2_9BURK</name>
<dbReference type="InterPro" id="IPR012429">
    <property type="entry name" value="HGSNAT_cat"/>
</dbReference>
<feature type="transmembrane region" description="Helical" evidence="1">
    <location>
        <begin position="138"/>
        <end position="157"/>
    </location>
</feature>
<gene>
    <name evidence="3" type="ORF">C6568_02075</name>
</gene>
<evidence type="ECO:0000256" key="1">
    <source>
        <dbReference type="SAM" id="Phobius"/>
    </source>
</evidence>
<dbReference type="KEGG" id="mela:C6568_02075"/>